<dbReference type="EMBL" id="RCCP01000001">
    <property type="protein sequence ID" value="RLJ90934.1"/>
    <property type="molecule type" value="Genomic_DNA"/>
</dbReference>
<dbReference type="PROSITE" id="PS51704">
    <property type="entry name" value="GP_PDE"/>
    <property type="match status" value="1"/>
</dbReference>
<dbReference type="SUPFAM" id="SSF51695">
    <property type="entry name" value="PLC-like phosphodiesterases"/>
    <property type="match status" value="1"/>
</dbReference>
<comment type="caution">
    <text evidence="2">The sequence shown here is derived from an EMBL/GenBank/DDBJ whole genome shotgun (WGS) entry which is preliminary data.</text>
</comment>
<dbReference type="PANTHER" id="PTHR46211">
    <property type="entry name" value="GLYCEROPHOSPHORYL DIESTER PHOSPHODIESTERASE"/>
    <property type="match status" value="1"/>
</dbReference>
<keyword evidence="3" id="KW-1185">Reference proteome</keyword>
<dbReference type="GO" id="GO:0008081">
    <property type="term" value="F:phosphoric diester hydrolase activity"/>
    <property type="evidence" value="ECO:0007669"/>
    <property type="project" value="InterPro"/>
</dbReference>
<protein>
    <submittedName>
        <fullName evidence="2">Glycerophosphoryl diester phosphodiesterase family protein</fullName>
    </submittedName>
</protein>
<dbReference type="Pfam" id="PF03009">
    <property type="entry name" value="GDPD"/>
    <property type="match status" value="1"/>
</dbReference>
<evidence type="ECO:0000313" key="2">
    <source>
        <dbReference type="EMBL" id="RLJ90934.1"/>
    </source>
</evidence>
<sequence length="199" mass="21605">MEIFAHRGSSGTHPENTLPAFVEVAALPVHGVELDVHLSTDDELVVIHDEKVNRTTNGKGYVKDMTLAELKTLDAGSWKAGEWAGTEIPTLAEVFGVFKNTHHVLNVELKTDVFPYVGAVEKVAKLAAEQGHGTSACHFFIQPPGRKAGDGSPSRARGDFGFQYFSGYGRLCTDSRDETASFVAAVCASPRCRIGRKRF</sequence>
<dbReference type="PANTHER" id="PTHR46211:SF1">
    <property type="entry name" value="GLYCEROPHOSPHODIESTER PHOSPHODIESTERASE, CYTOPLASMIC"/>
    <property type="match status" value="1"/>
</dbReference>
<evidence type="ECO:0000259" key="1">
    <source>
        <dbReference type="PROSITE" id="PS51704"/>
    </source>
</evidence>
<dbReference type="Proteomes" id="UP000280791">
    <property type="component" value="Unassembled WGS sequence"/>
</dbReference>
<dbReference type="GO" id="GO:0006629">
    <property type="term" value="P:lipid metabolic process"/>
    <property type="evidence" value="ECO:0007669"/>
    <property type="project" value="InterPro"/>
</dbReference>
<organism evidence="2 3">
    <name type="scientific">Planococcus citreus</name>
    <dbReference type="NCBI Taxonomy" id="1373"/>
    <lineage>
        <taxon>Bacteria</taxon>
        <taxon>Bacillati</taxon>
        <taxon>Bacillota</taxon>
        <taxon>Bacilli</taxon>
        <taxon>Bacillales</taxon>
        <taxon>Caryophanaceae</taxon>
        <taxon>Planococcus</taxon>
    </lineage>
</organism>
<dbReference type="AlphaFoldDB" id="A0A497YVJ4"/>
<accession>A0A497YVJ4</accession>
<dbReference type="InterPro" id="IPR030395">
    <property type="entry name" value="GP_PDE_dom"/>
</dbReference>
<proteinExistence type="predicted"/>
<reference evidence="2 3" key="1">
    <citation type="submission" date="2018-10" db="EMBL/GenBank/DDBJ databases">
        <title>Genomic Encyclopedia of Type Strains, Phase IV (KMG-IV): sequencing the most valuable type-strain genomes for metagenomic binning, comparative biology and taxonomic classification.</title>
        <authorList>
            <person name="Goeker M."/>
        </authorList>
    </citation>
    <scope>NUCLEOTIDE SEQUENCE [LARGE SCALE GENOMIC DNA]</scope>
    <source>
        <strain evidence="2 3">DSM 20549</strain>
    </source>
</reference>
<feature type="domain" description="GP-PDE" evidence="1">
    <location>
        <begin position="1"/>
        <end position="199"/>
    </location>
</feature>
<evidence type="ECO:0000313" key="3">
    <source>
        <dbReference type="Proteomes" id="UP000280791"/>
    </source>
</evidence>
<dbReference type="Gene3D" id="3.20.20.190">
    <property type="entry name" value="Phosphatidylinositol (PI) phosphodiesterase"/>
    <property type="match status" value="1"/>
</dbReference>
<name>A0A497YVJ4_9BACL</name>
<dbReference type="InterPro" id="IPR017946">
    <property type="entry name" value="PLC-like_Pdiesterase_TIM-brl"/>
</dbReference>
<gene>
    <name evidence="2" type="ORF">DFR62_1092</name>
</gene>